<evidence type="ECO:0000259" key="4">
    <source>
        <dbReference type="Pfam" id="PF13476"/>
    </source>
</evidence>
<dbReference type="InterPro" id="IPR038729">
    <property type="entry name" value="Rad50/SbcC_AAA"/>
</dbReference>
<evidence type="ECO:0000313" key="5">
    <source>
        <dbReference type="EMBL" id="AYQ54674.1"/>
    </source>
</evidence>
<name>A0A3G3IGL6_9ARCH</name>
<gene>
    <name evidence="5" type="ORF">BKD89_02480</name>
</gene>
<dbReference type="EMBL" id="CP017686">
    <property type="protein sequence ID" value="AYQ54674.1"/>
    <property type="molecule type" value="Genomic_DNA"/>
</dbReference>
<proteinExistence type="predicted"/>
<dbReference type="GO" id="GO:0016887">
    <property type="term" value="F:ATP hydrolysis activity"/>
    <property type="evidence" value="ECO:0007669"/>
    <property type="project" value="InterPro"/>
</dbReference>
<dbReference type="AlphaFoldDB" id="A0A3G3IGL6"/>
<accession>A0A3G3IGL6</accession>
<feature type="region of interest" description="Disordered" evidence="3">
    <location>
        <begin position="356"/>
        <end position="381"/>
    </location>
</feature>
<dbReference type="Gene3D" id="3.40.50.300">
    <property type="entry name" value="P-loop containing nucleotide triphosphate hydrolases"/>
    <property type="match status" value="2"/>
</dbReference>
<evidence type="ECO:0000256" key="3">
    <source>
        <dbReference type="SAM" id="MobiDB-lite"/>
    </source>
</evidence>
<dbReference type="OMA" id="RCAIYRL"/>
<keyword evidence="1 2" id="KW-0175">Coiled coil</keyword>
<evidence type="ECO:0000256" key="2">
    <source>
        <dbReference type="SAM" id="Coils"/>
    </source>
</evidence>
<feature type="coiled-coil region" evidence="2">
    <location>
        <begin position="603"/>
        <end position="637"/>
    </location>
</feature>
<evidence type="ECO:0000256" key="1">
    <source>
        <dbReference type="ARBA" id="ARBA00023054"/>
    </source>
</evidence>
<dbReference type="InterPro" id="IPR027417">
    <property type="entry name" value="P-loop_NTPase"/>
</dbReference>
<organism evidence="5 6">
    <name type="scientific">Methanomethylophilus alvi</name>
    <dbReference type="NCBI Taxonomy" id="1291540"/>
    <lineage>
        <taxon>Archaea</taxon>
        <taxon>Methanobacteriati</taxon>
        <taxon>Thermoplasmatota</taxon>
        <taxon>Thermoplasmata</taxon>
        <taxon>Methanomassiliicoccales</taxon>
        <taxon>Methanomethylophilaceae</taxon>
        <taxon>Methanomethylophilus</taxon>
    </lineage>
</organism>
<dbReference type="SUPFAM" id="SSF52540">
    <property type="entry name" value="P-loop containing nucleoside triphosphate hydrolases"/>
    <property type="match status" value="1"/>
</dbReference>
<feature type="coiled-coil region" evidence="2">
    <location>
        <begin position="247"/>
        <end position="274"/>
    </location>
</feature>
<evidence type="ECO:0000313" key="6">
    <source>
        <dbReference type="Proteomes" id="UP000273278"/>
    </source>
</evidence>
<dbReference type="Proteomes" id="UP000273278">
    <property type="component" value="Chromosome"/>
</dbReference>
<dbReference type="RefSeq" id="WP_015504398.1">
    <property type="nucleotide sequence ID" value="NZ_CP017686.1"/>
</dbReference>
<dbReference type="Pfam" id="PF13558">
    <property type="entry name" value="SbcC_Walker_B"/>
    <property type="match status" value="1"/>
</dbReference>
<feature type="domain" description="Rad50/SbcC-type AAA" evidence="4">
    <location>
        <begin position="6"/>
        <end position="178"/>
    </location>
</feature>
<dbReference type="GO" id="GO:0006302">
    <property type="term" value="P:double-strand break repair"/>
    <property type="evidence" value="ECO:0007669"/>
    <property type="project" value="InterPro"/>
</dbReference>
<reference evidence="5 6" key="1">
    <citation type="submission" date="2016-10" db="EMBL/GenBank/DDBJ databases">
        <title>Complete genome of the TMA-utilizing, human hosted archaeon Methanomethylophilus alvus Gen. nov, sp. nov., strain Mx-05, derived from a pure culture.</title>
        <authorList>
            <person name="Brugere J.-F."/>
            <person name="Ben Hania W."/>
            <person name="Chaudhary P.P."/>
            <person name="Gaci N."/>
            <person name="Borrel G."/>
            <person name="Cao Van Tuat L."/>
            <person name="Fardeau M.-L."/>
            <person name="Harris H.M.B."/>
            <person name="O'Toole P.W."/>
            <person name="Ollivier B."/>
        </authorList>
    </citation>
    <scope>NUCLEOTIDE SEQUENCE [LARGE SCALE GENOMIC DNA]</scope>
    <source>
        <strain evidence="5 6">Mx-05</strain>
    </source>
</reference>
<protein>
    <recommendedName>
        <fullName evidence="4">Rad50/SbcC-type AAA domain-containing protein</fullName>
    </recommendedName>
</protein>
<dbReference type="PANTHER" id="PTHR32114">
    <property type="entry name" value="ABC TRANSPORTER ABCH.3"/>
    <property type="match status" value="1"/>
</dbReference>
<sequence>MKLLALEMCAFETYAGKTCLDFSGLDGLFLITGKTGAGKTTIFDAITFALYGSVSGDDRGEKTLRSNFAEESVDSYVDLRFEHQGKEYRVRRSPEYDRAKKRGTGTVKQAESVTLYLPDGKTVTKTKDANDAIKDIIGLDVSQWRQVVMLAQGQFRKLLTADTAERGRILATIFETERFSKLEEVLKEMASSSGTDTDSVRGGIGLRLSSMSFPPESPAGQELKDKLASDGWIYDGEGVIGILGRILEEDEALLSKAEAEEASKREENNRVMKEFSDAEALGKSFEVYDSATGRLDSLISKKEEMDVLSETAERCRKALEDVNPYDLAHSDKAKASSATAAEVESSRIRVKEAEKLVSEAREAEDKAREAAGDEKSLREDAASTRNLLDNYEKVDSARKELELAAADKDKAESRKSEMEGRITALAEEETACQEFLKTNAGTSSELAILDSRISGLERTVESLEVLKKETDVYRSMLGDLESSKAAYSSKLDEKNAADAECRETEDRFYRGQAAFLASGLEEGCPCPVCGSVHHPVLAVSEEEVPDRKKVDTLRKRRDALASECDSLLNRYNSENTSVQTQMSKCRTMAEGLPEGLLRDWADMDGIVAALRSAKDDVERAKKRSEELRRISKEYEDRRSRIDDIRGSLESYNVGLKDVIVEIGRCAGRISVARSVIDGFKLDPRYSTGEEASRGADEAENKADSLKRGLESAVSEHGKAKEDLSGAESELHTLESRLEKDLAEEEASGKEFFSAISKAGFADEAEYRSFCDKERYEAVKKALDDYNDALISARSAVDTARGAVEGKQRPGDLTELTVRKNNAEEAYNRSMDLRNSIRNRLDINREKVSEVRGMFEDFDRKERRHSEIADLAAIANGTKKGLKGQGSFEEYIQRVHLESILREAARRMDVMSDGRYRLCRSSSPSDGSKSHSLDIDIFDNDTGKARPVSTLSGGESFKAALSMALGLSDVIQNNAGGRAIDDLFIDEGFGSLDPESLRQAIKVLTDITDGSKTIGIISHVDELKSRIGRQVIVEYEDGKGSRLKVKKD</sequence>
<dbReference type="Pfam" id="PF13476">
    <property type="entry name" value="AAA_23"/>
    <property type="match status" value="1"/>
</dbReference>
<dbReference type="PANTHER" id="PTHR32114:SF2">
    <property type="entry name" value="ABC TRANSPORTER ABCH.3"/>
    <property type="match status" value="1"/>
</dbReference>
<dbReference type="GeneID" id="41321298"/>
<feature type="coiled-coil region" evidence="2">
    <location>
        <begin position="695"/>
        <end position="743"/>
    </location>
</feature>